<feature type="transmembrane region" description="Helical" evidence="1">
    <location>
        <begin position="85"/>
        <end position="109"/>
    </location>
</feature>
<feature type="transmembrane region" description="Helical" evidence="1">
    <location>
        <begin position="492"/>
        <end position="509"/>
    </location>
</feature>
<accession>A0A1T4NIW9</accession>
<dbReference type="STRING" id="413434.SAMN04488132_104278"/>
<gene>
    <name evidence="2" type="ORF">SAMN04488132_104278</name>
</gene>
<keyword evidence="3" id="KW-1185">Reference proteome</keyword>
<feature type="transmembrane region" description="Helical" evidence="1">
    <location>
        <begin position="467"/>
        <end position="485"/>
    </location>
</feature>
<evidence type="ECO:0000313" key="2">
    <source>
        <dbReference type="EMBL" id="SJZ79065.1"/>
    </source>
</evidence>
<feature type="transmembrane region" description="Helical" evidence="1">
    <location>
        <begin position="548"/>
        <end position="565"/>
    </location>
</feature>
<feature type="transmembrane region" description="Helical" evidence="1">
    <location>
        <begin position="183"/>
        <end position="203"/>
    </location>
</feature>
<feature type="transmembrane region" description="Helical" evidence="1">
    <location>
        <begin position="115"/>
        <end position="132"/>
    </location>
</feature>
<name>A0A1T4NIW9_9BACT</name>
<feature type="transmembrane region" description="Helical" evidence="1">
    <location>
        <begin position="515"/>
        <end position="536"/>
    </location>
</feature>
<dbReference type="EMBL" id="FUWH01000004">
    <property type="protein sequence ID" value="SJZ79065.1"/>
    <property type="molecule type" value="Genomic_DNA"/>
</dbReference>
<reference evidence="2 3" key="1">
    <citation type="submission" date="2017-02" db="EMBL/GenBank/DDBJ databases">
        <authorList>
            <person name="Peterson S.W."/>
        </authorList>
    </citation>
    <scope>NUCLEOTIDE SEQUENCE [LARGE SCALE GENOMIC DNA]</scope>
    <source>
        <strain evidence="2 3">DSM 22335</strain>
    </source>
</reference>
<feature type="transmembrane region" description="Helical" evidence="1">
    <location>
        <begin position="42"/>
        <end position="65"/>
    </location>
</feature>
<feature type="transmembrane region" description="Helical" evidence="1">
    <location>
        <begin position="571"/>
        <end position="589"/>
    </location>
</feature>
<dbReference type="RefSeq" id="WP_078831241.1">
    <property type="nucleotide sequence ID" value="NZ_FUWH01000004.1"/>
</dbReference>
<dbReference type="PANTHER" id="PTHR30092:SF0">
    <property type="entry name" value="INNER MEMBRANE PROTEIN CRED"/>
    <property type="match status" value="1"/>
</dbReference>
<organism evidence="2 3">
    <name type="scientific">Sediminibacterium ginsengisoli</name>
    <dbReference type="NCBI Taxonomy" id="413434"/>
    <lineage>
        <taxon>Bacteria</taxon>
        <taxon>Pseudomonadati</taxon>
        <taxon>Bacteroidota</taxon>
        <taxon>Chitinophagia</taxon>
        <taxon>Chitinophagales</taxon>
        <taxon>Chitinophagaceae</taxon>
        <taxon>Sediminibacterium</taxon>
    </lineage>
</organism>
<keyword evidence="1" id="KW-0812">Transmembrane</keyword>
<dbReference type="OrthoDB" id="9791851at2"/>
<dbReference type="Proteomes" id="UP000190888">
    <property type="component" value="Unassembled WGS sequence"/>
</dbReference>
<proteinExistence type="predicted"/>
<sequence length="598" mass="66453">MKKYSNTSMAVRLWCHSFLLLSAGICIWALTGNNTDSADFSLFLLMLVPIAASIGSLPALFIYILAFPFINRDEHSYRNRWLKLFLLNTVIVTGYTMLSLLFVGFGLFYDIINTLRWVFIPLFLCSQFTLLFNTRILYNNYFITSAFTIIQTQNHIQMTQDETPVSNAINTIKKGSSPMIKGLITGILILLLLIPTAFIANLVTEREQRQKAVVQDVSSKWAGAQTITGPYVFIPYTVTDKTEAGKIITRKKHFILLPDELDVSGSLETQERQRSIYKVLLYQSALKTTGRFIPALPTGVSADQLLLNEARICVGISDFKGIEQKIDVTINGAPYTLSPGLPTDDIDKTGLSAPLLNGLAGFQQPLDFKTALHLKGSGQLHFVPLAGNSSFTLASAYPNPSFDGNSLPATRSVTEKGFTARWNFNKANLPFSTVLTDAGLPKEQLKFGVNILQTSDQYVKTSKSVKYALLFIGLTFSFFFIIELMQQKPMHPVQYVLVGLALVIFYTLLLSFSEFIAFDLAYIISAAATILLIAVYAASHFKNWKTGVIFASLLAALYGFIFVLIRLEDTALLVGSIGLFLILALAMRASRKINWYAH</sequence>
<keyword evidence="1" id="KW-0472">Membrane</keyword>
<feature type="transmembrane region" description="Helical" evidence="1">
    <location>
        <begin position="12"/>
        <end position="30"/>
    </location>
</feature>
<keyword evidence="1" id="KW-1133">Transmembrane helix</keyword>
<dbReference type="AlphaFoldDB" id="A0A1T4NIW9"/>
<dbReference type="InterPro" id="IPR010364">
    <property type="entry name" value="Uncharacterised_IM_CreD"/>
</dbReference>
<dbReference type="NCBIfam" id="NF008712">
    <property type="entry name" value="PRK11715.1-1"/>
    <property type="match status" value="1"/>
</dbReference>
<dbReference type="GO" id="GO:0005886">
    <property type="term" value="C:plasma membrane"/>
    <property type="evidence" value="ECO:0007669"/>
    <property type="project" value="TreeGrafter"/>
</dbReference>
<protein>
    <submittedName>
        <fullName evidence="2">Inner membrane protein</fullName>
    </submittedName>
</protein>
<dbReference type="PANTHER" id="PTHR30092">
    <property type="entry name" value="INNER MEMBRANE PROTEIN CRED"/>
    <property type="match status" value="1"/>
</dbReference>
<evidence type="ECO:0000256" key="1">
    <source>
        <dbReference type="SAM" id="Phobius"/>
    </source>
</evidence>
<dbReference type="Pfam" id="PF06123">
    <property type="entry name" value="CreD"/>
    <property type="match status" value="1"/>
</dbReference>
<evidence type="ECO:0000313" key="3">
    <source>
        <dbReference type="Proteomes" id="UP000190888"/>
    </source>
</evidence>